<dbReference type="EMBL" id="AEAH01000774">
    <property type="protein sequence ID" value="EGH30504.1"/>
    <property type="molecule type" value="Genomic_DNA"/>
</dbReference>
<evidence type="ECO:0000313" key="1">
    <source>
        <dbReference type="EMBL" id="EGH30504.1"/>
    </source>
</evidence>
<proteinExistence type="predicted"/>
<accession>F3FJW8</accession>
<dbReference type="HOGENOM" id="CLU_138469_0_0_6"/>
<organism evidence="1 2">
    <name type="scientific">Pseudomonas syringae pv. japonica str. M301072</name>
    <dbReference type="NCBI Taxonomy" id="629262"/>
    <lineage>
        <taxon>Bacteria</taxon>
        <taxon>Pseudomonadati</taxon>
        <taxon>Pseudomonadota</taxon>
        <taxon>Gammaproteobacteria</taxon>
        <taxon>Pseudomonadales</taxon>
        <taxon>Pseudomonadaceae</taxon>
        <taxon>Pseudomonas</taxon>
        <taxon>Pseudomonas syringae</taxon>
    </lineage>
</organism>
<name>F3FJW8_PSESX</name>
<sequence>MTQPLFDFDLKHVSLEHYITGKAAINFPHPESSTGVWNSLSYFDWDSGVTNVSLAEIHYPDTALFGDTGVTDVAEQLRERGWPVKDKRLFMADHYSAAADMLAKWELSDSRHCDVEVAEWLPSPEATQRLLGVLDLGKPRLSELHRLQEVETWLSSQ</sequence>
<gene>
    <name evidence="1" type="ORF">PSYJA_16597</name>
</gene>
<dbReference type="Proteomes" id="UP000004471">
    <property type="component" value="Unassembled WGS sequence"/>
</dbReference>
<protein>
    <submittedName>
        <fullName evidence="1">Uncharacterized protein</fullName>
    </submittedName>
</protein>
<dbReference type="AlphaFoldDB" id="F3FJW8"/>
<evidence type="ECO:0000313" key="2">
    <source>
        <dbReference type="Proteomes" id="UP000004471"/>
    </source>
</evidence>
<comment type="caution">
    <text evidence="1">The sequence shown here is derived from an EMBL/GenBank/DDBJ whole genome shotgun (WGS) entry which is preliminary data.</text>
</comment>
<dbReference type="PATRIC" id="fig|629262.5.peg.2749"/>
<reference evidence="1 2" key="1">
    <citation type="journal article" date="2011" name="PLoS Pathog.">
        <title>Dynamic evolution of pathogenicity revealed by sequencing and comparative genomics of 19 Pseudomonas syringae isolates.</title>
        <authorList>
            <person name="Baltrus D.A."/>
            <person name="Nishimura M.T."/>
            <person name="Romanchuk A."/>
            <person name="Chang J.H."/>
            <person name="Mukhtar M.S."/>
            <person name="Cherkis K."/>
            <person name="Roach J."/>
            <person name="Grant S.R."/>
            <person name="Jones C.D."/>
            <person name="Dangl J.L."/>
        </authorList>
    </citation>
    <scope>NUCLEOTIDE SEQUENCE [LARGE SCALE GENOMIC DNA]</scope>
    <source>
        <strain evidence="2">M301072PT</strain>
    </source>
</reference>